<feature type="chain" id="PRO_5042012709" evidence="1">
    <location>
        <begin position="32"/>
        <end position="274"/>
    </location>
</feature>
<dbReference type="RefSeq" id="WP_084692674.1">
    <property type="nucleotide sequence ID" value="NZ_CP059736.1"/>
</dbReference>
<feature type="signal peptide" evidence="1">
    <location>
        <begin position="1"/>
        <end position="31"/>
    </location>
</feature>
<dbReference type="SUPFAM" id="SSF102198">
    <property type="entry name" value="Putative cyclase"/>
    <property type="match status" value="1"/>
</dbReference>
<accession>A0AAE9YWI8</accession>
<name>A0AAE9YWI8_9GAMM</name>
<keyword evidence="3" id="KW-1185">Reference proteome</keyword>
<dbReference type="GO" id="GO:0004061">
    <property type="term" value="F:arylformamidase activity"/>
    <property type="evidence" value="ECO:0007669"/>
    <property type="project" value="InterPro"/>
</dbReference>
<dbReference type="PANTHER" id="PTHR31118">
    <property type="entry name" value="CYCLASE-LIKE PROTEIN 2"/>
    <property type="match status" value="1"/>
</dbReference>
<sequence length="274" mass="30044">MDKQYTLPGFRQKTLTALCLLVLSAVFNVNSQDFSNGKWLDLTHEFNEHSIYWPTAEPFKKTTVFEGQTPGGFFYSAYNFAAAEHGGTHLDSPVHFYQGKQSVEQIALEQLIGPAVVIDISSKTAQNRDYQLTVADIRAWESKQGKIPSGSILLVNTGFARYYGDQKKYMGTIKRGEQGVKELSFPGIHPKAAEFIASKRKIKAVGLDTPSLDYGKSTQFQSHVTLFSHNIPGFENVANLNGLPATGATVIALPMKIKGGSGGPLRIVAFVPNQ</sequence>
<dbReference type="GO" id="GO:0019441">
    <property type="term" value="P:L-tryptophan catabolic process to kynurenine"/>
    <property type="evidence" value="ECO:0007669"/>
    <property type="project" value="InterPro"/>
</dbReference>
<dbReference type="Proteomes" id="UP000032568">
    <property type="component" value="Chromosome pTact"/>
</dbReference>
<proteinExistence type="predicted"/>
<protein>
    <submittedName>
        <fullName evidence="2">Cyclase family protein</fullName>
    </submittedName>
</protein>
<evidence type="ECO:0000313" key="2">
    <source>
        <dbReference type="EMBL" id="WDE02591.1"/>
    </source>
</evidence>
<reference evidence="2 3" key="1">
    <citation type="journal article" date="2015" name="Genome Announc.">
        <title>Draft Genome Sequences of Marine Isolates of Thalassomonas viridans and Thalassomonas actiniarum.</title>
        <authorList>
            <person name="Olonade I."/>
            <person name="van Zyl L.J."/>
            <person name="Trindade M."/>
        </authorList>
    </citation>
    <scope>NUCLEOTIDE SEQUENCE [LARGE SCALE GENOMIC DNA]</scope>
    <source>
        <strain evidence="2 3">A5K-106</strain>
    </source>
</reference>
<dbReference type="EMBL" id="CP059736">
    <property type="protein sequence ID" value="WDE02591.1"/>
    <property type="molecule type" value="Genomic_DNA"/>
</dbReference>
<dbReference type="Pfam" id="PF04199">
    <property type="entry name" value="Cyclase"/>
    <property type="match status" value="1"/>
</dbReference>
<dbReference type="Gene3D" id="3.50.30.50">
    <property type="entry name" value="Putative cyclase"/>
    <property type="match status" value="1"/>
</dbReference>
<dbReference type="InterPro" id="IPR037175">
    <property type="entry name" value="KFase_sf"/>
</dbReference>
<reference evidence="2 3" key="2">
    <citation type="journal article" date="2022" name="Mar. Drugs">
        <title>Bioassay-Guided Fractionation Leads to the Detection of Cholic Acid Generated by the Rare Thalassomonas sp.</title>
        <authorList>
            <person name="Pheiffer F."/>
            <person name="Schneider Y.K."/>
            <person name="Hansen E.H."/>
            <person name="Andersen J.H."/>
            <person name="Isaksson J."/>
            <person name="Busche T."/>
            <person name="R C."/>
            <person name="Kalinowski J."/>
            <person name="Zyl L.V."/>
            <person name="Trindade M."/>
        </authorList>
    </citation>
    <scope>NUCLEOTIDE SEQUENCE [LARGE SCALE GENOMIC DNA]</scope>
    <source>
        <strain evidence="2 3">A5K-106</strain>
    </source>
</reference>
<gene>
    <name evidence="2" type="ORF">SG35_029755</name>
</gene>
<evidence type="ECO:0000313" key="3">
    <source>
        <dbReference type="Proteomes" id="UP000032568"/>
    </source>
</evidence>
<organism evidence="2 3">
    <name type="scientific">Thalassomonas actiniarum</name>
    <dbReference type="NCBI Taxonomy" id="485447"/>
    <lineage>
        <taxon>Bacteria</taxon>
        <taxon>Pseudomonadati</taxon>
        <taxon>Pseudomonadota</taxon>
        <taxon>Gammaproteobacteria</taxon>
        <taxon>Alteromonadales</taxon>
        <taxon>Colwelliaceae</taxon>
        <taxon>Thalassomonas</taxon>
    </lineage>
</organism>
<dbReference type="AlphaFoldDB" id="A0AAE9YWI8"/>
<evidence type="ECO:0000256" key="1">
    <source>
        <dbReference type="SAM" id="SignalP"/>
    </source>
</evidence>
<dbReference type="PANTHER" id="PTHR31118:SF12">
    <property type="entry name" value="CYCLASE-LIKE PROTEIN 2"/>
    <property type="match status" value="1"/>
</dbReference>
<keyword evidence="1" id="KW-0732">Signal</keyword>
<dbReference type="KEGG" id="tact:SG35_029755"/>
<dbReference type="InterPro" id="IPR007325">
    <property type="entry name" value="KFase/CYL"/>
</dbReference>